<reference evidence="2" key="1">
    <citation type="submission" date="2016-12" db="EMBL/GenBank/DDBJ databases">
        <title>The genomes of Aspergillus section Nigri reveals drivers in fungal speciation.</title>
        <authorList>
            <consortium name="DOE Joint Genome Institute"/>
            <person name="Vesth T.C."/>
            <person name="Nybo J."/>
            <person name="Theobald S."/>
            <person name="Brandl J."/>
            <person name="Frisvad J.C."/>
            <person name="Nielsen K.F."/>
            <person name="Lyhne E.K."/>
            <person name="Kogle M.E."/>
            <person name="Kuo A."/>
            <person name="Riley R."/>
            <person name="Clum A."/>
            <person name="Nolan M."/>
            <person name="Lipzen A."/>
            <person name="Salamov A."/>
            <person name="Henrissat B."/>
            <person name="Wiebenga A."/>
            <person name="De vries R.P."/>
            <person name="Grigoriev I.V."/>
            <person name="Mortensen U.H."/>
            <person name="Andersen M.R."/>
            <person name="Baker S.E."/>
        </authorList>
    </citation>
    <scope>NUCLEOTIDE SEQUENCE</scope>
    <source>
        <strain evidence="2">IBT 28561</strain>
    </source>
</reference>
<name>A0A2I1D2M4_ASPC2</name>
<evidence type="ECO:0000313" key="3">
    <source>
        <dbReference type="Proteomes" id="UP000234254"/>
    </source>
</evidence>
<dbReference type="Pfam" id="PF12937">
    <property type="entry name" value="F-box-like"/>
    <property type="match status" value="1"/>
</dbReference>
<evidence type="ECO:0000259" key="1">
    <source>
        <dbReference type="PROSITE" id="PS50181"/>
    </source>
</evidence>
<dbReference type="PROSITE" id="PS50181">
    <property type="entry name" value="FBOX"/>
    <property type="match status" value="1"/>
</dbReference>
<gene>
    <name evidence="2" type="ORF">P168DRAFT_310794</name>
</gene>
<dbReference type="GeneID" id="36546952"/>
<dbReference type="OrthoDB" id="6612291at2759"/>
<dbReference type="Proteomes" id="UP000234254">
    <property type="component" value="Unassembled WGS sequence"/>
</dbReference>
<dbReference type="EMBL" id="MSFM01000006">
    <property type="protein sequence ID" value="PKY04132.1"/>
    <property type="molecule type" value="Genomic_DNA"/>
</dbReference>
<evidence type="ECO:0000313" key="2">
    <source>
        <dbReference type="EMBL" id="PKY04132.1"/>
    </source>
</evidence>
<accession>A0A2I1D2M4</accession>
<dbReference type="RefSeq" id="XP_024692726.1">
    <property type="nucleotide sequence ID" value="XM_024839428.1"/>
</dbReference>
<protein>
    <recommendedName>
        <fullName evidence="1">F-box domain-containing protein</fullName>
    </recommendedName>
</protein>
<keyword evidence="3" id="KW-1185">Reference proteome</keyword>
<proteinExistence type="predicted"/>
<dbReference type="InterPro" id="IPR001810">
    <property type="entry name" value="F-box_dom"/>
</dbReference>
<comment type="caution">
    <text evidence="2">The sequence shown here is derived from an EMBL/GenBank/DDBJ whole genome shotgun (WGS) entry which is preliminary data.</text>
</comment>
<dbReference type="VEuPathDB" id="FungiDB:P168DRAFT_310794"/>
<dbReference type="InterPro" id="IPR036047">
    <property type="entry name" value="F-box-like_dom_sf"/>
</dbReference>
<sequence length="564" mass="64842">MHVSSLLLPKKILVQISNILFQSHGFNIARNRKLGEPDFAQWDYTGQQFNLGVDEVDLEECAQKECAMAVMYSGSTENIYEDNAVDDPDYIVDHTGEFHNGYEYDSDYESTDAMSLSESDEDAHDEEREMQWYHDWLSTTLDLGSQRGEPIRALSDLASKQRTELSFPVTSNGIPDGYTEEQLEHIGGPNCTEHNAYSGYTISLEDMRGCRTAQFLVHRDQANENWRPDSLCEDWELSQPWFLSGLSDGMNSRDMGPDEVFPARGGVSHPWADNINFDPENMQEDEFAMPFHPWCFDIFCRQSQTRFNRINIAGLIKWRDSEFSYDDFHGFPRCAEVLSAQEQFWGHEPGSEFLAANPLHVPNLPSILKAAVGDASFDASAGVFDLSSHMNQDTSVHDPLATLPLEIQHLILGFLGSRDIANLRLASRAFQQLPNGLWYRLVREEMPWLWEAWPETECAHTPSRWTEMTANETKLFYQYTETYKSRLTSEGQYSSDAVGDLHPWPRTPQIRLPRNAANWYQLYTDVRRNWGQLKGLQNRKRIWEDVEKIIARIYRYSGDDSLSS</sequence>
<dbReference type="AlphaFoldDB" id="A0A2I1D2M4"/>
<organism evidence="2 3">
    <name type="scientific">Aspergillus campestris (strain IBT 28561)</name>
    <dbReference type="NCBI Taxonomy" id="1392248"/>
    <lineage>
        <taxon>Eukaryota</taxon>
        <taxon>Fungi</taxon>
        <taxon>Dikarya</taxon>
        <taxon>Ascomycota</taxon>
        <taxon>Pezizomycotina</taxon>
        <taxon>Eurotiomycetes</taxon>
        <taxon>Eurotiomycetidae</taxon>
        <taxon>Eurotiales</taxon>
        <taxon>Aspergillaceae</taxon>
        <taxon>Aspergillus</taxon>
        <taxon>Aspergillus subgen. Circumdati</taxon>
    </lineage>
</organism>
<dbReference type="CDD" id="cd09917">
    <property type="entry name" value="F-box_SF"/>
    <property type="match status" value="1"/>
</dbReference>
<feature type="domain" description="F-box" evidence="1">
    <location>
        <begin position="397"/>
        <end position="441"/>
    </location>
</feature>
<dbReference type="SUPFAM" id="SSF81383">
    <property type="entry name" value="F-box domain"/>
    <property type="match status" value="1"/>
</dbReference>